<sequence length="45" mass="5321">MARINRTFVLTLLIAASTIFLLIQLFNYRQYSSKFPLLYSVDYCI</sequence>
<evidence type="ECO:0000313" key="4">
    <source>
        <dbReference type="Proteomes" id="UP000472270"/>
    </source>
</evidence>
<organism evidence="3 4">
    <name type="scientific">Sinocyclocheilus rhinocerous</name>
    <dbReference type="NCBI Taxonomy" id="307959"/>
    <lineage>
        <taxon>Eukaryota</taxon>
        <taxon>Metazoa</taxon>
        <taxon>Chordata</taxon>
        <taxon>Craniata</taxon>
        <taxon>Vertebrata</taxon>
        <taxon>Euteleostomi</taxon>
        <taxon>Actinopterygii</taxon>
        <taxon>Neopterygii</taxon>
        <taxon>Teleostei</taxon>
        <taxon>Ostariophysi</taxon>
        <taxon>Cypriniformes</taxon>
        <taxon>Cyprinidae</taxon>
        <taxon>Cyprininae</taxon>
        <taxon>Sinocyclocheilus</taxon>
    </lineage>
</organism>
<dbReference type="InterPro" id="IPR045587">
    <property type="entry name" value="FKTN_N"/>
</dbReference>
<reference evidence="3" key="2">
    <citation type="submission" date="2025-09" db="UniProtKB">
        <authorList>
            <consortium name="Ensembl"/>
        </authorList>
    </citation>
    <scope>IDENTIFICATION</scope>
</reference>
<dbReference type="Proteomes" id="UP000472270">
    <property type="component" value="Unassembled WGS sequence"/>
</dbReference>
<feature type="transmembrane region" description="Helical" evidence="1">
    <location>
        <begin position="7"/>
        <end position="26"/>
    </location>
</feature>
<evidence type="ECO:0000256" key="1">
    <source>
        <dbReference type="SAM" id="Phobius"/>
    </source>
</evidence>
<reference evidence="3" key="1">
    <citation type="submission" date="2025-08" db="UniProtKB">
        <authorList>
            <consortium name="Ensembl"/>
        </authorList>
    </citation>
    <scope>IDENTIFICATION</scope>
</reference>
<feature type="domain" description="Ribitol-5-phosphate transferase FKTN N-terminal" evidence="2">
    <location>
        <begin position="1"/>
        <end position="34"/>
    </location>
</feature>
<keyword evidence="1" id="KW-1133">Transmembrane helix</keyword>
<dbReference type="AlphaFoldDB" id="A0A673KUA5"/>
<proteinExistence type="predicted"/>
<accession>A0A673KUA5</accession>
<keyword evidence="4" id="KW-1185">Reference proteome</keyword>
<dbReference type="Pfam" id="PF19737">
    <property type="entry name" value="FKTN_N"/>
    <property type="match status" value="1"/>
</dbReference>
<evidence type="ECO:0000259" key="2">
    <source>
        <dbReference type="Pfam" id="PF19737"/>
    </source>
</evidence>
<keyword evidence="1" id="KW-0812">Transmembrane</keyword>
<protein>
    <recommendedName>
        <fullName evidence="2">Ribitol-5-phosphate transferase FKTN N-terminal domain-containing protein</fullName>
    </recommendedName>
</protein>
<name>A0A673KUA5_9TELE</name>
<evidence type="ECO:0000313" key="3">
    <source>
        <dbReference type="Ensembl" id="ENSSRHP00000069370.1"/>
    </source>
</evidence>
<dbReference type="Ensembl" id="ENSSRHT00000071267.1">
    <property type="protein sequence ID" value="ENSSRHP00000069370.1"/>
    <property type="gene ID" value="ENSSRHG00000034518.1"/>
</dbReference>
<keyword evidence="1" id="KW-0472">Membrane</keyword>